<keyword evidence="5" id="KW-1185">Reference proteome</keyword>
<sequence length="470" mass="50569">MSSGVSKIAAERHQRILLELVAQPGNDVCADCKTRNPRWASHNLGIFLCVHCAAVHRKMGTHISKVKSLTLDTWTKEQVEHMKNTGNIKSNAYYNPDETRHPPPANMMEAERDSELEKYIRSKYEFKRFMSRITQPAAQQAPSRPAPRVAPPVKVSPDHSAKAAALLGPSRSAANVAPIRSQTSPSSNNPPNSTTLPSQNRPPSSTASRSSTYPNPSGSQQYNQTQQPSSSQPQVHKPSDNPVWDDLVSLQAPAQNSSLPLQVLSPPPAPQISSPMNMTGSPYGSLASNPTGFGTSPMSQPQFSYGGNMTGSSMGNLGVPTMGMSLTVGSMPSLGMNGGNPFQQGLQPPQNYAGPSSAPTFSPLSNMQSNPFSPQPQPLFNPQPQTFSPQPQVGLQPFQQQQPYQPMMGGGPAPFQPQPQQFTPSPQPQMQPPFATTPSPIPGFGQQFQQPQQQWAGQPYMGGGGQWGAM</sequence>
<dbReference type="InterPro" id="IPR001164">
    <property type="entry name" value="ArfGAP_dom"/>
</dbReference>
<dbReference type="RefSeq" id="XP_007869816.1">
    <property type="nucleotide sequence ID" value="XM_007871625.1"/>
</dbReference>
<feature type="region of interest" description="Disordered" evidence="2">
    <location>
        <begin position="134"/>
        <end position="160"/>
    </location>
</feature>
<keyword evidence="1" id="KW-0862">Zinc</keyword>
<dbReference type="HOGENOM" id="CLU_027009_1_0_1"/>
<name>S7PX47_GLOTA</name>
<dbReference type="GO" id="GO:0005096">
    <property type="term" value="F:GTPase activator activity"/>
    <property type="evidence" value="ECO:0007669"/>
    <property type="project" value="InterPro"/>
</dbReference>
<dbReference type="FunFam" id="1.10.220.150:FF:000026">
    <property type="entry name" value="GTPase activating protein for Arf, putative"/>
    <property type="match status" value="1"/>
</dbReference>
<organism evidence="4 5">
    <name type="scientific">Gloeophyllum trabeum (strain ATCC 11539 / FP-39264 / Madison 617)</name>
    <name type="common">Brown rot fungus</name>
    <dbReference type="NCBI Taxonomy" id="670483"/>
    <lineage>
        <taxon>Eukaryota</taxon>
        <taxon>Fungi</taxon>
        <taxon>Dikarya</taxon>
        <taxon>Basidiomycota</taxon>
        <taxon>Agaricomycotina</taxon>
        <taxon>Agaricomycetes</taxon>
        <taxon>Gloeophyllales</taxon>
        <taxon>Gloeophyllaceae</taxon>
        <taxon>Gloeophyllum</taxon>
    </lineage>
</organism>
<evidence type="ECO:0000259" key="3">
    <source>
        <dbReference type="PROSITE" id="PS50115"/>
    </source>
</evidence>
<dbReference type="eggNOG" id="KOG0703">
    <property type="taxonomic scope" value="Eukaryota"/>
</dbReference>
<gene>
    <name evidence="4" type="ORF">GLOTRDRAFT_140859</name>
</gene>
<dbReference type="SUPFAM" id="SSF57863">
    <property type="entry name" value="ArfGap/RecO-like zinc finger"/>
    <property type="match status" value="1"/>
</dbReference>
<evidence type="ECO:0000313" key="4">
    <source>
        <dbReference type="EMBL" id="EPQ51947.1"/>
    </source>
</evidence>
<dbReference type="PRINTS" id="PR00405">
    <property type="entry name" value="REVINTRACTNG"/>
</dbReference>
<feature type="compositionally biased region" description="Gly residues" evidence="2">
    <location>
        <begin position="460"/>
        <end position="470"/>
    </location>
</feature>
<dbReference type="PANTHER" id="PTHR46419:SF2">
    <property type="entry name" value="ADP-RIBOSYLATION FACTOR GTPASE-ACTIVATING PROTEIN AGD5"/>
    <property type="match status" value="1"/>
</dbReference>
<dbReference type="EMBL" id="KB469309">
    <property type="protein sequence ID" value="EPQ51947.1"/>
    <property type="molecule type" value="Genomic_DNA"/>
</dbReference>
<dbReference type="KEGG" id="gtr:GLOTRDRAFT_140859"/>
<proteinExistence type="predicted"/>
<feature type="region of interest" description="Disordered" evidence="2">
    <location>
        <begin position="178"/>
        <end position="245"/>
    </location>
</feature>
<feature type="domain" description="Arf-GAP" evidence="3">
    <location>
        <begin position="14"/>
        <end position="141"/>
    </location>
</feature>
<feature type="compositionally biased region" description="Low complexity" evidence="2">
    <location>
        <begin position="382"/>
        <end position="407"/>
    </location>
</feature>
<dbReference type="InterPro" id="IPR044520">
    <property type="entry name" value="ARF_GAP_AGD5/15"/>
</dbReference>
<dbReference type="InterPro" id="IPR038508">
    <property type="entry name" value="ArfGAP_dom_sf"/>
</dbReference>
<dbReference type="OMA" id="PVMANMQ"/>
<evidence type="ECO:0000256" key="2">
    <source>
        <dbReference type="SAM" id="MobiDB-lite"/>
    </source>
</evidence>
<feature type="compositionally biased region" description="Low complexity" evidence="2">
    <location>
        <begin position="442"/>
        <end position="459"/>
    </location>
</feature>
<feature type="compositionally biased region" description="Polar residues" evidence="2">
    <location>
        <begin position="340"/>
        <end position="367"/>
    </location>
</feature>
<keyword evidence="1" id="KW-0479">Metal-binding</keyword>
<evidence type="ECO:0000313" key="5">
    <source>
        <dbReference type="Proteomes" id="UP000030669"/>
    </source>
</evidence>
<dbReference type="PROSITE" id="PS50115">
    <property type="entry name" value="ARFGAP"/>
    <property type="match status" value="1"/>
</dbReference>
<dbReference type="SMART" id="SM00105">
    <property type="entry name" value="ArfGap"/>
    <property type="match status" value="1"/>
</dbReference>
<feature type="region of interest" description="Disordered" evidence="2">
    <location>
        <begin position="332"/>
        <end position="470"/>
    </location>
</feature>
<dbReference type="Gene3D" id="1.10.220.150">
    <property type="entry name" value="Arf GTPase activating protein"/>
    <property type="match status" value="1"/>
</dbReference>
<keyword evidence="1" id="KW-0863">Zinc-finger</keyword>
<dbReference type="OrthoDB" id="10266696at2759"/>
<dbReference type="Proteomes" id="UP000030669">
    <property type="component" value="Unassembled WGS sequence"/>
</dbReference>
<dbReference type="GeneID" id="19304632"/>
<dbReference type="AlphaFoldDB" id="S7PX47"/>
<accession>S7PX47</accession>
<dbReference type="InterPro" id="IPR037278">
    <property type="entry name" value="ARFGAP/RecO"/>
</dbReference>
<evidence type="ECO:0000256" key="1">
    <source>
        <dbReference type="PROSITE-ProRule" id="PRU00288"/>
    </source>
</evidence>
<dbReference type="CDD" id="cd08204">
    <property type="entry name" value="ArfGap"/>
    <property type="match status" value="1"/>
</dbReference>
<dbReference type="GO" id="GO:0008270">
    <property type="term" value="F:zinc ion binding"/>
    <property type="evidence" value="ECO:0007669"/>
    <property type="project" value="UniProtKB-KW"/>
</dbReference>
<feature type="compositionally biased region" description="Low complexity" evidence="2">
    <location>
        <begin position="181"/>
        <end position="236"/>
    </location>
</feature>
<reference evidence="4 5" key="1">
    <citation type="journal article" date="2012" name="Science">
        <title>The Paleozoic origin of enzymatic lignin decomposition reconstructed from 31 fungal genomes.</title>
        <authorList>
            <person name="Floudas D."/>
            <person name="Binder M."/>
            <person name="Riley R."/>
            <person name="Barry K."/>
            <person name="Blanchette R.A."/>
            <person name="Henrissat B."/>
            <person name="Martinez A.T."/>
            <person name="Otillar R."/>
            <person name="Spatafora J.W."/>
            <person name="Yadav J.S."/>
            <person name="Aerts A."/>
            <person name="Benoit I."/>
            <person name="Boyd A."/>
            <person name="Carlson A."/>
            <person name="Copeland A."/>
            <person name="Coutinho P.M."/>
            <person name="de Vries R.P."/>
            <person name="Ferreira P."/>
            <person name="Findley K."/>
            <person name="Foster B."/>
            <person name="Gaskell J."/>
            <person name="Glotzer D."/>
            <person name="Gorecki P."/>
            <person name="Heitman J."/>
            <person name="Hesse C."/>
            <person name="Hori C."/>
            <person name="Igarashi K."/>
            <person name="Jurgens J.A."/>
            <person name="Kallen N."/>
            <person name="Kersten P."/>
            <person name="Kohler A."/>
            <person name="Kuees U."/>
            <person name="Kumar T.K.A."/>
            <person name="Kuo A."/>
            <person name="LaButti K."/>
            <person name="Larrondo L.F."/>
            <person name="Lindquist E."/>
            <person name="Ling A."/>
            <person name="Lombard V."/>
            <person name="Lucas S."/>
            <person name="Lundell T."/>
            <person name="Martin R."/>
            <person name="McLaughlin D.J."/>
            <person name="Morgenstern I."/>
            <person name="Morin E."/>
            <person name="Murat C."/>
            <person name="Nagy L.G."/>
            <person name="Nolan M."/>
            <person name="Ohm R.A."/>
            <person name="Patyshakuliyeva A."/>
            <person name="Rokas A."/>
            <person name="Ruiz-Duenas F.J."/>
            <person name="Sabat G."/>
            <person name="Salamov A."/>
            <person name="Samejima M."/>
            <person name="Schmutz J."/>
            <person name="Slot J.C."/>
            <person name="St John F."/>
            <person name="Stenlid J."/>
            <person name="Sun H."/>
            <person name="Sun S."/>
            <person name="Syed K."/>
            <person name="Tsang A."/>
            <person name="Wiebenga A."/>
            <person name="Young D."/>
            <person name="Pisabarro A."/>
            <person name="Eastwood D.C."/>
            <person name="Martin F."/>
            <person name="Cullen D."/>
            <person name="Grigoriev I.V."/>
            <person name="Hibbett D.S."/>
        </authorList>
    </citation>
    <scope>NUCLEOTIDE SEQUENCE [LARGE SCALE GENOMIC DNA]</scope>
    <source>
        <strain evidence="4 5">ATCC 11539</strain>
    </source>
</reference>
<dbReference type="Pfam" id="PF01412">
    <property type="entry name" value="ArfGap"/>
    <property type="match status" value="1"/>
</dbReference>
<protein>
    <submittedName>
        <fullName evidence="4">ArfGap-domain-containing protein</fullName>
    </submittedName>
</protein>
<dbReference type="PANTHER" id="PTHR46419">
    <property type="entry name" value="ADP-RIBOSYLATION FACTOR GTPASE-ACTIVATING PROTEIN AGD5"/>
    <property type="match status" value="1"/>
</dbReference>